<dbReference type="PANTHER" id="PTHR34825:SF1">
    <property type="entry name" value="AAA-ATPASE-LIKE DOMAIN-CONTAINING PROTEIN"/>
    <property type="match status" value="1"/>
</dbReference>
<dbReference type="PANTHER" id="PTHR34825">
    <property type="entry name" value="CONSERVED PROTEIN, WITH A WEAK D-GALACTARATE DEHYDRATASE/ALTRONATE HYDROLASE DOMAIN"/>
    <property type="match status" value="1"/>
</dbReference>
<evidence type="ECO:0000259" key="1">
    <source>
        <dbReference type="Pfam" id="PF09820"/>
    </source>
</evidence>
<dbReference type="Pfam" id="PF08011">
    <property type="entry name" value="PDDEXK_9"/>
    <property type="match status" value="1"/>
</dbReference>
<organism evidence="2 3">
    <name type="scientific">Schaedlerella arabinosiphila</name>
    <dbReference type="NCBI Taxonomy" id="2044587"/>
    <lineage>
        <taxon>Bacteria</taxon>
        <taxon>Bacillati</taxon>
        <taxon>Bacillota</taxon>
        <taxon>Clostridia</taxon>
        <taxon>Lachnospirales</taxon>
        <taxon>Lachnospiraceae</taxon>
        <taxon>Schaedlerella</taxon>
    </lineage>
</organism>
<dbReference type="InterPro" id="IPR018631">
    <property type="entry name" value="AAA-ATPase-like_dom"/>
</dbReference>
<dbReference type="Proteomes" id="UP000274920">
    <property type="component" value="Unassembled WGS sequence"/>
</dbReference>
<dbReference type="AlphaFoldDB" id="A0A3R8KY20"/>
<dbReference type="Pfam" id="PF09820">
    <property type="entry name" value="AAA-ATPase_like"/>
    <property type="match status" value="1"/>
</dbReference>
<dbReference type="InterPro" id="IPR012547">
    <property type="entry name" value="PDDEXK_9"/>
</dbReference>
<dbReference type="RefSeq" id="WP_125126638.1">
    <property type="nucleotide sequence ID" value="NZ_RHJS01000002.1"/>
</dbReference>
<evidence type="ECO:0000313" key="2">
    <source>
        <dbReference type="EMBL" id="RRK30864.1"/>
    </source>
</evidence>
<reference evidence="2" key="1">
    <citation type="submission" date="2018-10" db="EMBL/GenBank/DDBJ databases">
        <title>Schaedlerella arabinophila gen. nov. sp. nov., isolated from the mouse intestinal tract and comparative analysis with the genome of the closely related altered Schaedler flora strain ASF502.</title>
        <authorList>
            <person name="Miyake S."/>
            <person name="Soh M."/>
            <person name="Seedorf H."/>
        </authorList>
    </citation>
    <scope>NUCLEOTIDE SEQUENCE [LARGE SCALE GENOMIC DNA]</scope>
    <source>
        <strain evidence="2">DSM 106076</strain>
    </source>
</reference>
<sequence length="552" mass="63420">MGIYLNSKTPFQLFCNEAAETYFIDKSSMLGGLIPLVDSNEEAQTREEKDYRYLCITRPRRFGKTMMATMIASFFGKGKDSRTVFKKLAIGDCKGFEEHINRHNVIYISFNEVPDECTAYAQYISRIKRILRNDLKRAFPNAEITNDDAIWDILTQIYETEEDGRFIFVLDEWDYIFNRGFANGKDKAAFIEFLSNLLKGKGYVELVYMTGVLPIAKYSSGSELNMFCEYTMAAEEKYSEYFGFTENEVDDLFERYQRLNPEIQHVTREGLRLWYDGYQTKSGVRIYNPRSVVFSLMNNNLAGYWTSSGPYDEIFYYIEKDISQVRDALALMISGIPVPAKVREYASTSMNLTTKDEIFSAMVVYGFLNYQDGCVSIPNKELMDKFADMVEKEVSLGYVHRLAKESGRMLEATKNADTRTMVEILEYAHNTESPLLSYSNEAELASIVRLVYLEARDEYQIEREDKAGTGYVDFIFYPRRKADDCIILELKVDSTAEEAIRQIRDRGYALKFQGRLGETGQYTGRILAVGIAYRKVDKKHSCAVEVLSGGCT</sequence>
<proteinExistence type="predicted"/>
<dbReference type="Gene3D" id="3.40.50.300">
    <property type="entry name" value="P-loop containing nucleotide triphosphate hydrolases"/>
    <property type="match status" value="1"/>
</dbReference>
<evidence type="ECO:0000313" key="3">
    <source>
        <dbReference type="Proteomes" id="UP000274920"/>
    </source>
</evidence>
<name>A0A3R8KY20_9FIRM</name>
<keyword evidence="3" id="KW-1185">Reference proteome</keyword>
<protein>
    <recommendedName>
        <fullName evidence="1">AAA-ATPase-like domain-containing protein</fullName>
    </recommendedName>
</protein>
<feature type="domain" description="AAA-ATPase-like" evidence="1">
    <location>
        <begin position="50"/>
        <end position="218"/>
    </location>
</feature>
<comment type="caution">
    <text evidence="2">The sequence shown here is derived from an EMBL/GenBank/DDBJ whole genome shotgun (WGS) entry which is preliminary data.</text>
</comment>
<dbReference type="SUPFAM" id="SSF52540">
    <property type="entry name" value="P-loop containing nucleoside triphosphate hydrolases"/>
    <property type="match status" value="1"/>
</dbReference>
<dbReference type="EMBL" id="RHJS01000002">
    <property type="protein sequence ID" value="RRK30864.1"/>
    <property type="molecule type" value="Genomic_DNA"/>
</dbReference>
<accession>A0A3R8KY20</accession>
<gene>
    <name evidence="2" type="ORF">EBB54_05350</name>
</gene>
<dbReference type="InterPro" id="IPR027417">
    <property type="entry name" value="P-loop_NTPase"/>
</dbReference>